<dbReference type="GO" id="GO:0005886">
    <property type="term" value="C:plasma membrane"/>
    <property type="evidence" value="ECO:0007669"/>
    <property type="project" value="InterPro"/>
</dbReference>
<keyword evidence="8" id="KW-1185">Reference proteome</keyword>
<dbReference type="GO" id="GO:0097347">
    <property type="term" value="C:TAM protein secretion complex"/>
    <property type="evidence" value="ECO:0007669"/>
    <property type="project" value="TreeGrafter"/>
</dbReference>
<dbReference type="Pfam" id="PF04357">
    <property type="entry name" value="TamB"/>
    <property type="match status" value="1"/>
</dbReference>
<comment type="caution">
    <text evidence="7">The sequence shown here is derived from an EMBL/GenBank/DDBJ whole genome shotgun (WGS) entry which is preliminary data.</text>
</comment>
<evidence type="ECO:0000259" key="6">
    <source>
        <dbReference type="Pfam" id="PF04357"/>
    </source>
</evidence>
<evidence type="ECO:0000256" key="2">
    <source>
        <dbReference type="ARBA" id="ARBA00022692"/>
    </source>
</evidence>
<evidence type="ECO:0000256" key="1">
    <source>
        <dbReference type="ARBA" id="ARBA00004167"/>
    </source>
</evidence>
<comment type="subcellular location">
    <subcellularLocation>
        <location evidence="1">Membrane</location>
        <topology evidence="1">Single-pass membrane protein</topology>
    </subcellularLocation>
</comment>
<organism evidence="7 8">
    <name type="scientific">Shewanella fodinae</name>
    <dbReference type="NCBI Taxonomy" id="552357"/>
    <lineage>
        <taxon>Bacteria</taxon>
        <taxon>Pseudomonadati</taxon>
        <taxon>Pseudomonadota</taxon>
        <taxon>Gammaproteobacteria</taxon>
        <taxon>Alteromonadales</taxon>
        <taxon>Shewanellaceae</taxon>
        <taxon>Shewanella</taxon>
    </lineage>
</organism>
<evidence type="ECO:0000256" key="4">
    <source>
        <dbReference type="ARBA" id="ARBA00023136"/>
    </source>
</evidence>
<evidence type="ECO:0000313" key="7">
    <source>
        <dbReference type="EMBL" id="TCN85037.1"/>
    </source>
</evidence>
<sequence>MTAEHEMPNVPPTPGRQAATPLRRTINWLLRLLVYLPTCLLLLLALLVGTGPGSHLAIKLADWLVPDLQLSYQSGTLNDKLELQQAAWQMPGISVHSGHLLLQWRPACLLQAQLCVDELQMDGATVSVITAQLADATAASTITTNNQLQLPFGIQLRAARLAQVQVQVNDMHFSGSELTLAATWQKSGLLVESLQTQGIQVIIPSAANDTNSDPSWPLAQLPEVTMPFPLNIQSALLTDSTLIMGERQDKFSRLDLQGSFYGQHLALQHLQLSHDYGDGQFDGDITLAGSYPLTLHAQLQIQQLPQLPGLQSQQLTAALTGDFRHLQAELQLNGEQQAAINGHIDLTNAALPYDITVEHGKLHWPLTEPQYSVAGLTLHSKGSLQQQTATISGNFDTPWLSQIDITADLSHKPQQLDIAAFKAWSAAGQLTLQGTLDYANGIKWRAKVGVEELNAAKIALTTDDVTIPESSISGSFNTHGHVADKQWQVAIAAADLQGSAAKTPFALTGSADVDQRWHLHSKGLQLTAFNAALSLDGNAGEKWDLNGKLTVPELAMFYPQAHGSINADITVRGDESHPQLLLDGSAAQLSFKDYELQSAQVNGRYTPLDQHAFSLQLQAHALTLSHQQLDSLTLVANGDLIQQQLTLSSQGPQSISLTLNNRYDQQKKLVSAQLEQLQLNTNIGRWQLQHPASFRWDLQKQQGQVAPLCLQTDRNLLCLQQPVTIADKGVATLHYTGEPGELLTNLLPEGVLWQGKADMDASVSWSPKMKPTAQLQFNIAPGRISFPEGRDSPAPIDFDGGFIKAKLDQQSLTTQVEFTAGDILQLHSQLNIGVSPTHPLQGSIKMQQINLKPLQRLVPQLQTLQGLVNADIAIAGSLQDPQFSGQLQLKDGELVSTTNPTKIEQLQLQLAFAGQHATLQGNWKMGDGNGEMQGDIRWTDGQFEGDLALNGKALTLIQPPLAILKVSPNLQLHFAPKRLDVKGSVDIPSGNISIMQLPDGGVGVSQDVVFDDSVAQIQARAAPMAISADIGLNVGNKVAIDGYGLKGMLSGTLRLQQQANKPVQLFGNIRVLDGSYRFMGQTLSITTGELQFAGPPQVPNLNVEAIREIKDDDVVAGVRVTGTPQKPVVTLFSNPAKEQAEILSYIVQGKGYDSSQNNSLMLGAAMALSGQVTGGGQALSNIGNTAAGLVEKFGFSNVQLDTNDDGKVAISGYLGKDLMLKYGVGVFNPGYEMTVRYYLLSKLYLESVTSTVGQSLDIYYSFDL</sequence>
<evidence type="ECO:0000256" key="5">
    <source>
        <dbReference type="SAM" id="Phobius"/>
    </source>
</evidence>
<protein>
    <submittedName>
        <fullName evidence="7">Autotransporter secretion inner membrane protein TamB</fullName>
    </submittedName>
</protein>
<name>A0A4R2FD28_9GAMM</name>
<keyword evidence="3 5" id="KW-1133">Transmembrane helix</keyword>
<feature type="transmembrane region" description="Helical" evidence="5">
    <location>
        <begin position="28"/>
        <end position="49"/>
    </location>
</feature>
<dbReference type="EMBL" id="SLWF01000010">
    <property type="protein sequence ID" value="TCN85037.1"/>
    <property type="molecule type" value="Genomic_DNA"/>
</dbReference>
<keyword evidence="4 5" id="KW-0472">Membrane</keyword>
<dbReference type="PANTHER" id="PTHR36985:SF1">
    <property type="entry name" value="TRANSLOCATION AND ASSEMBLY MODULE SUBUNIT TAMB"/>
    <property type="match status" value="1"/>
</dbReference>
<evidence type="ECO:0000256" key="3">
    <source>
        <dbReference type="ARBA" id="ARBA00022989"/>
    </source>
</evidence>
<proteinExistence type="predicted"/>
<dbReference type="OrthoDB" id="5555605at2"/>
<dbReference type="GO" id="GO:0009306">
    <property type="term" value="P:protein secretion"/>
    <property type="evidence" value="ECO:0007669"/>
    <property type="project" value="InterPro"/>
</dbReference>
<reference evidence="7 8" key="1">
    <citation type="submission" date="2019-03" db="EMBL/GenBank/DDBJ databases">
        <title>Freshwater and sediment microbial communities from various areas in North America, analyzing microbe dynamics in response to fracking.</title>
        <authorList>
            <person name="Lamendella R."/>
        </authorList>
    </citation>
    <scope>NUCLEOTIDE SEQUENCE [LARGE SCALE GENOMIC DNA]</scope>
    <source>
        <strain evidence="7 8">74A</strain>
    </source>
</reference>
<dbReference type="RefSeq" id="WP_133038790.1">
    <property type="nucleotide sequence ID" value="NZ_SLWF01000010.1"/>
</dbReference>
<dbReference type="AlphaFoldDB" id="A0A4R2FD28"/>
<keyword evidence="2 5" id="KW-0812">Transmembrane</keyword>
<accession>A0A4R2FD28</accession>
<dbReference type="InterPro" id="IPR007452">
    <property type="entry name" value="TamB_C"/>
</dbReference>
<dbReference type="PANTHER" id="PTHR36985">
    <property type="entry name" value="TRANSLOCATION AND ASSEMBLY MODULE SUBUNIT TAMB"/>
    <property type="match status" value="1"/>
</dbReference>
<gene>
    <name evidence="7" type="ORF">EDC91_11088</name>
</gene>
<dbReference type="Proteomes" id="UP000294832">
    <property type="component" value="Unassembled WGS sequence"/>
</dbReference>
<evidence type="ECO:0000313" key="8">
    <source>
        <dbReference type="Proteomes" id="UP000294832"/>
    </source>
</evidence>
<feature type="domain" description="Translocation and assembly module TamB C-terminal" evidence="6">
    <location>
        <begin position="926"/>
        <end position="1263"/>
    </location>
</feature>